<dbReference type="PANTHER" id="PTHR30007:SF0">
    <property type="entry name" value="TRANSPOSASE"/>
    <property type="match status" value="1"/>
</dbReference>
<gene>
    <name evidence="2" type="ORF">D0433_03570</name>
</gene>
<dbReference type="GO" id="GO:0003677">
    <property type="term" value="F:DNA binding"/>
    <property type="evidence" value="ECO:0007669"/>
    <property type="project" value="InterPro"/>
</dbReference>
<evidence type="ECO:0000259" key="1">
    <source>
        <dbReference type="Pfam" id="PF01609"/>
    </source>
</evidence>
<name>A0A395M4J4_9BACT</name>
<evidence type="ECO:0000313" key="3">
    <source>
        <dbReference type="Proteomes" id="UP000266389"/>
    </source>
</evidence>
<sequence>MRTTRRGGTERGFDFAKKVKGRKRHIAVDTQGLLLGVLVASATPHDSQSLFSLVDNVRQRIRTVKTVFADGAYRGFEEMLDAAFAMVLCVVLRSKTVRHFVPIPKRWVVERTFAWFESYRRLSKDFEFHPKTSQTMIYIASVRLMLNRLT</sequence>
<evidence type="ECO:0000313" key="2">
    <source>
        <dbReference type="EMBL" id="RFM24864.1"/>
    </source>
</evidence>
<reference evidence="2 3" key="1">
    <citation type="journal article" date="2011" name="ISME J.">
        <title>Community ecology of hot spring cyanobacterial mats: predominant populations and their functional potential.</title>
        <authorList>
            <person name="Klatt C.G."/>
            <person name="Wood J.M."/>
            <person name="Rusch D.B."/>
            <person name="Bateson M.M."/>
            <person name="Hamamura N."/>
            <person name="Heidelberg J.F."/>
            <person name="Grossman A.R."/>
            <person name="Bhaya D."/>
            <person name="Cohan F.M."/>
            <person name="Kuhl M."/>
            <person name="Bryant D.A."/>
            <person name="Ward D.M."/>
        </authorList>
    </citation>
    <scope>NUCLEOTIDE SEQUENCE [LARGE SCALE GENOMIC DNA]</scope>
    <source>
        <strain evidence="2">OS</strain>
    </source>
</reference>
<dbReference type="Proteomes" id="UP000266389">
    <property type="component" value="Unassembled WGS sequence"/>
</dbReference>
<feature type="domain" description="Transposase IS4-like" evidence="1">
    <location>
        <begin position="8"/>
        <end position="142"/>
    </location>
</feature>
<accession>A0A395M4J4</accession>
<dbReference type="EMBL" id="PHFL01000017">
    <property type="protein sequence ID" value="RFM24864.1"/>
    <property type="molecule type" value="Genomic_DNA"/>
</dbReference>
<protein>
    <submittedName>
        <fullName evidence="2">IS4/IS5 family transposase</fullName>
    </submittedName>
</protein>
<dbReference type="AlphaFoldDB" id="A0A395M4J4"/>
<dbReference type="GO" id="GO:0006313">
    <property type="term" value="P:DNA transposition"/>
    <property type="evidence" value="ECO:0007669"/>
    <property type="project" value="InterPro"/>
</dbReference>
<proteinExistence type="predicted"/>
<dbReference type="PANTHER" id="PTHR30007">
    <property type="entry name" value="PHP DOMAIN PROTEIN"/>
    <property type="match status" value="1"/>
</dbReference>
<comment type="caution">
    <text evidence="2">The sequence shown here is derived from an EMBL/GenBank/DDBJ whole genome shotgun (WGS) entry which is preliminary data.</text>
</comment>
<dbReference type="Pfam" id="PF01609">
    <property type="entry name" value="DDE_Tnp_1"/>
    <property type="match status" value="1"/>
</dbReference>
<dbReference type="InterPro" id="IPR002559">
    <property type="entry name" value="Transposase_11"/>
</dbReference>
<dbReference type="GO" id="GO:0004803">
    <property type="term" value="F:transposase activity"/>
    <property type="evidence" value="ECO:0007669"/>
    <property type="project" value="InterPro"/>
</dbReference>
<organism evidence="2 3">
    <name type="scientific">Candidatus Thermochlorobacter aerophilus</name>
    <dbReference type="NCBI Taxonomy" id="1868324"/>
    <lineage>
        <taxon>Bacteria</taxon>
        <taxon>Pseudomonadati</taxon>
        <taxon>Chlorobiota</taxon>
        <taxon>Chlorobiia</taxon>
        <taxon>Chlorobiales</taxon>
        <taxon>Candidatus Thermochlorobacteriaceae</taxon>
        <taxon>Candidatus Thermochlorobacter</taxon>
    </lineage>
</organism>